<dbReference type="GO" id="GO:0008830">
    <property type="term" value="F:dTDP-4-dehydrorhamnose 3,5-epimerase activity"/>
    <property type="evidence" value="ECO:0007669"/>
    <property type="project" value="UniProtKB-UniRule"/>
</dbReference>
<dbReference type="UniPathway" id="UPA00124"/>
<evidence type="ECO:0000256" key="2">
    <source>
        <dbReference type="PIRSR" id="PIRSR600888-3"/>
    </source>
</evidence>
<dbReference type="SUPFAM" id="SSF51182">
    <property type="entry name" value="RmlC-like cupins"/>
    <property type="match status" value="1"/>
</dbReference>
<dbReference type="STRING" id="1801756.A3C67_03450"/>
<feature type="active site" description="Proton donor" evidence="1">
    <location>
        <position position="132"/>
    </location>
</feature>
<dbReference type="InterPro" id="IPR014710">
    <property type="entry name" value="RmlC-like_jellyroll"/>
</dbReference>
<dbReference type="GO" id="GO:0005829">
    <property type="term" value="C:cytosol"/>
    <property type="evidence" value="ECO:0007669"/>
    <property type="project" value="TreeGrafter"/>
</dbReference>
<name>A0A1F6W2G5_9BACT</name>
<comment type="pathway">
    <text evidence="3">Carbohydrate biosynthesis; dTDP-L-rhamnose biosynthesis.</text>
</comment>
<protein>
    <recommendedName>
        <fullName evidence="3">dTDP-4-dehydrorhamnose 3,5-epimerase</fullName>
        <ecNumber evidence="3">5.1.3.13</ecNumber>
    </recommendedName>
    <alternativeName>
        <fullName evidence="3">Thymidine diphospho-4-keto-rhamnose 3,5-epimerase</fullName>
    </alternativeName>
</protein>
<dbReference type="GO" id="GO:0000271">
    <property type="term" value="P:polysaccharide biosynthetic process"/>
    <property type="evidence" value="ECO:0007669"/>
    <property type="project" value="TreeGrafter"/>
</dbReference>
<dbReference type="Gene3D" id="2.60.120.10">
    <property type="entry name" value="Jelly Rolls"/>
    <property type="match status" value="1"/>
</dbReference>
<feature type="active site" description="Proton acceptor" evidence="1">
    <location>
        <position position="62"/>
    </location>
</feature>
<dbReference type="InterPro" id="IPR000888">
    <property type="entry name" value="RmlC-like"/>
</dbReference>
<dbReference type="InterPro" id="IPR011051">
    <property type="entry name" value="RmlC_Cupin_sf"/>
</dbReference>
<keyword evidence="3" id="KW-0413">Isomerase</keyword>
<accession>A0A1F6W2G5</accession>
<reference evidence="4 5" key="1">
    <citation type="journal article" date="2016" name="Nat. Commun.">
        <title>Thousands of microbial genomes shed light on interconnected biogeochemical processes in an aquifer system.</title>
        <authorList>
            <person name="Anantharaman K."/>
            <person name="Brown C.T."/>
            <person name="Hug L.A."/>
            <person name="Sharon I."/>
            <person name="Castelle C.J."/>
            <person name="Probst A.J."/>
            <person name="Thomas B.C."/>
            <person name="Singh A."/>
            <person name="Wilkins M.J."/>
            <person name="Karaoz U."/>
            <person name="Brodie E.L."/>
            <person name="Williams K.H."/>
            <person name="Hubbard S.S."/>
            <person name="Banfield J.F."/>
        </authorList>
    </citation>
    <scope>NUCLEOTIDE SEQUENCE [LARGE SCALE GENOMIC DNA]</scope>
</reference>
<gene>
    <name evidence="4" type="ORF">A3C67_03450</name>
</gene>
<dbReference type="PANTHER" id="PTHR21047">
    <property type="entry name" value="DTDP-6-DEOXY-D-GLUCOSE-3,5 EPIMERASE"/>
    <property type="match status" value="1"/>
</dbReference>
<dbReference type="NCBIfam" id="TIGR01221">
    <property type="entry name" value="rmlC"/>
    <property type="match status" value="1"/>
</dbReference>
<comment type="caution">
    <text evidence="4">The sequence shown here is derived from an EMBL/GenBank/DDBJ whole genome shotgun (WGS) entry which is preliminary data.</text>
</comment>
<dbReference type="Pfam" id="PF00908">
    <property type="entry name" value="dTDP_sugar_isom"/>
    <property type="match status" value="1"/>
</dbReference>
<evidence type="ECO:0000313" key="5">
    <source>
        <dbReference type="Proteomes" id="UP000179275"/>
    </source>
</evidence>
<feature type="site" description="Participates in a stacking interaction with the thymidine ring of dTDP-4-oxo-6-deoxyglucose" evidence="2">
    <location>
        <position position="138"/>
    </location>
</feature>
<dbReference type="GO" id="GO:0019305">
    <property type="term" value="P:dTDP-rhamnose biosynthetic process"/>
    <property type="evidence" value="ECO:0007669"/>
    <property type="project" value="UniProtKB-UniRule"/>
</dbReference>
<comment type="similarity">
    <text evidence="3">Belongs to the dTDP-4-dehydrorhamnose 3,5-epimerase family.</text>
</comment>
<sequence>MKITPTSIKDVLIIELDIFEDVRGWFTESYNKKNLAKQGINTNFVQDNHSFSKLKGTLRGLHFQNLPHSQAKLTTCTRGAVLDVAVDLRKNSPTYKKWVSVELTEKNKKQLFVPRGFAHGFMTLTDNTEFQYKIDNYYDKESDKSIRFDDPEIGIDWGNENPILSEKDKNTPFLKDCDINL</sequence>
<dbReference type="Proteomes" id="UP000179275">
    <property type="component" value="Unassembled WGS sequence"/>
</dbReference>
<comment type="subunit">
    <text evidence="3">Homodimer.</text>
</comment>
<comment type="catalytic activity">
    <reaction evidence="3">
        <text>dTDP-4-dehydro-6-deoxy-alpha-D-glucose = dTDP-4-dehydro-beta-L-rhamnose</text>
        <dbReference type="Rhea" id="RHEA:16969"/>
        <dbReference type="ChEBI" id="CHEBI:57649"/>
        <dbReference type="ChEBI" id="CHEBI:62830"/>
        <dbReference type="EC" id="5.1.3.13"/>
    </reaction>
</comment>
<proteinExistence type="inferred from homology"/>
<dbReference type="PANTHER" id="PTHR21047:SF2">
    <property type="entry name" value="THYMIDINE DIPHOSPHO-4-KETO-RHAMNOSE 3,5-EPIMERASE"/>
    <property type="match status" value="1"/>
</dbReference>
<evidence type="ECO:0000313" key="4">
    <source>
        <dbReference type="EMBL" id="OGI75895.1"/>
    </source>
</evidence>
<dbReference type="EC" id="5.1.3.13" evidence="3"/>
<evidence type="ECO:0000256" key="1">
    <source>
        <dbReference type="PIRSR" id="PIRSR600888-1"/>
    </source>
</evidence>
<dbReference type="AlphaFoldDB" id="A0A1F6W2G5"/>
<evidence type="ECO:0000256" key="3">
    <source>
        <dbReference type="RuleBase" id="RU364069"/>
    </source>
</evidence>
<dbReference type="EMBL" id="MFUG01000014">
    <property type="protein sequence ID" value="OGI75895.1"/>
    <property type="molecule type" value="Genomic_DNA"/>
</dbReference>
<organism evidence="4 5">
    <name type="scientific">Candidatus Nomurabacteria bacterium RIFCSPHIGHO2_02_FULL_42_19</name>
    <dbReference type="NCBI Taxonomy" id="1801756"/>
    <lineage>
        <taxon>Bacteria</taxon>
        <taxon>Candidatus Nomuraibacteriota</taxon>
    </lineage>
</organism>
<comment type="function">
    <text evidence="3">Catalyzes the epimerization of the C3' and C5'positions of dTDP-6-deoxy-D-xylo-4-hexulose, forming dTDP-6-deoxy-L-lyxo-4-hexulose.</text>
</comment>
<dbReference type="CDD" id="cd00438">
    <property type="entry name" value="cupin_RmlC"/>
    <property type="match status" value="1"/>
</dbReference>